<reference evidence="5 6" key="1">
    <citation type="submission" date="2023-03" db="EMBL/GenBank/DDBJ databases">
        <title>High-quality genome of Scylla paramamosain provides insights in environmental adaptation.</title>
        <authorList>
            <person name="Zhang L."/>
        </authorList>
    </citation>
    <scope>NUCLEOTIDE SEQUENCE [LARGE SCALE GENOMIC DNA]</scope>
    <source>
        <strain evidence="5">LZ_2023a</strain>
        <tissue evidence="5">Muscle</tissue>
    </source>
</reference>
<evidence type="ECO:0000313" key="5">
    <source>
        <dbReference type="EMBL" id="KAK8384271.1"/>
    </source>
</evidence>
<feature type="signal peptide" evidence="3">
    <location>
        <begin position="1"/>
        <end position="18"/>
    </location>
</feature>
<evidence type="ECO:0000256" key="3">
    <source>
        <dbReference type="SAM" id="SignalP"/>
    </source>
</evidence>
<dbReference type="AlphaFoldDB" id="A0AAW0TA98"/>
<dbReference type="SUPFAM" id="SSF56436">
    <property type="entry name" value="C-type lectin-like"/>
    <property type="match status" value="1"/>
</dbReference>
<sequence length="323" mass="36508">MAGAAKLALLVALAVAAAQQQCSDNDEISCSSGESRCIPYRYICDSDPDCDPESEDEDPELCAAWKNNECNRGQVQCQRDGDTTCINIYEYCDPSSNCQGDLDRRICKMIRDGQVKPLSEIQVSPYEAYENNDLLKTEHLAKEFVLLLNRTIQHPRCPTMFTLVEDQCLALFFVGSVSWGEARSFCQVLGGDLITFRDVSHYTAVVTHLREAQLTVDFWVGGNLANETEGWRWIDDSSVDLGTPYWAVRYEDKCQHRNVTFPELNQTREANDGACYHYLQAPDSPPRGRCVALPYQHYYYMTDENCLKKKSPLCVLGEEEVTA</sequence>
<evidence type="ECO:0000259" key="4">
    <source>
        <dbReference type="PROSITE" id="PS50041"/>
    </source>
</evidence>
<proteinExistence type="predicted"/>
<dbReference type="InterPro" id="IPR001304">
    <property type="entry name" value="C-type_lectin-like"/>
</dbReference>
<dbReference type="PANTHER" id="PTHR22803">
    <property type="entry name" value="MANNOSE, PHOSPHOLIPASE, LECTIN RECEPTOR RELATED"/>
    <property type="match status" value="1"/>
</dbReference>
<dbReference type="PROSITE" id="PS50041">
    <property type="entry name" value="C_TYPE_LECTIN_2"/>
    <property type="match status" value="1"/>
</dbReference>
<dbReference type="SMART" id="SM00192">
    <property type="entry name" value="LDLa"/>
    <property type="match status" value="1"/>
</dbReference>
<feature type="domain" description="C-type lectin" evidence="4">
    <location>
        <begin position="164"/>
        <end position="315"/>
    </location>
</feature>
<dbReference type="InterPro" id="IPR016187">
    <property type="entry name" value="CTDL_fold"/>
</dbReference>
<keyword evidence="6" id="KW-1185">Reference proteome</keyword>
<dbReference type="Proteomes" id="UP001487740">
    <property type="component" value="Unassembled WGS sequence"/>
</dbReference>
<gene>
    <name evidence="5" type="ORF">O3P69_009201</name>
</gene>
<dbReference type="InterPro" id="IPR050111">
    <property type="entry name" value="C-type_lectin/snaclec_domain"/>
</dbReference>
<dbReference type="InterPro" id="IPR023415">
    <property type="entry name" value="LDLR_class-A_CS"/>
</dbReference>
<dbReference type="InterPro" id="IPR036055">
    <property type="entry name" value="LDL_receptor-like_sf"/>
</dbReference>
<dbReference type="PROSITE" id="PS50068">
    <property type="entry name" value="LDLRA_2"/>
    <property type="match status" value="1"/>
</dbReference>
<evidence type="ECO:0000256" key="2">
    <source>
        <dbReference type="PROSITE-ProRule" id="PRU00124"/>
    </source>
</evidence>
<dbReference type="Gene3D" id="3.10.100.10">
    <property type="entry name" value="Mannose-Binding Protein A, subunit A"/>
    <property type="match status" value="1"/>
</dbReference>
<comment type="caution">
    <text evidence="2">Lacks conserved residue(s) required for the propagation of feature annotation.</text>
</comment>
<evidence type="ECO:0000313" key="6">
    <source>
        <dbReference type="Proteomes" id="UP001487740"/>
    </source>
</evidence>
<dbReference type="CDD" id="cd00037">
    <property type="entry name" value="CLECT"/>
    <property type="match status" value="1"/>
</dbReference>
<keyword evidence="1" id="KW-1015">Disulfide bond</keyword>
<dbReference type="PROSITE" id="PS01209">
    <property type="entry name" value="LDLRA_1"/>
    <property type="match status" value="1"/>
</dbReference>
<comment type="caution">
    <text evidence="5">The sequence shown here is derived from an EMBL/GenBank/DDBJ whole genome shotgun (WGS) entry which is preliminary data.</text>
</comment>
<dbReference type="EMBL" id="JARAKH010000035">
    <property type="protein sequence ID" value="KAK8384271.1"/>
    <property type="molecule type" value="Genomic_DNA"/>
</dbReference>
<dbReference type="SMART" id="SM00034">
    <property type="entry name" value="CLECT"/>
    <property type="match status" value="1"/>
</dbReference>
<dbReference type="InterPro" id="IPR016186">
    <property type="entry name" value="C-type_lectin-like/link_sf"/>
</dbReference>
<dbReference type="Pfam" id="PF00059">
    <property type="entry name" value="Lectin_C"/>
    <property type="match status" value="1"/>
</dbReference>
<evidence type="ECO:0000256" key="1">
    <source>
        <dbReference type="ARBA" id="ARBA00023157"/>
    </source>
</evidence>
<protein>
    <recommendedName>
        <fullName evidence="4">C-type lectin domain-containing protein</fullName>
    </recommendedName>
</protein>
<dbReference type="Gene3D" id="4.10.400.10">
    <property type="entry name" value="Low-density Lipoprotein Receptor"/>
    <property type="match status" value="1"/>
</dbReference>
<dbReference type="InterPro" id="IPR002172">
    <property type="entry name" value="LDrepeatLR_classA_rpt"/>
</dbReference>
<name>A0AAW0TA98_SCYPA</name>
<keyword evidence="3" id="KW-0732">Signal</keyword>
<accession>A0AAW0TA98</accession>
<feature type="chain" id="PRO_5043945697" description="C-type lectin domain-containing protein" evidence="3">
    <location>
        <begin position="19"/>
        <end position="323"/>
    </location>
</feature>
<organism evidence="5 6">
    <name type="scientific">Scylla paramamosain</name>
    <name type="common">Mud crab</name>
    <dbReference type="NCBI Taxonomy" id="85552"/>
    <lineage>
        <taxon>Eukaryota</taxon>
        <taxon>Metazoa</taxon>
        <taxon>Ecdysozoa</taxon>
        <taxon>Arthropoda</taxon>
        <taxon>Crustacea</taxon>
        <taxon>Multicrustacea</taxon>
        <taxon>Malacostraca</taxon>
        <taxon>Eumalacostraca</taxon>
        <taxon>Eucarida</taxon>
        <taxon>Decapoda</taxon>
        <taxon>Pleocyemata</taxon>
        <taxon>Brachyura</taxon>
        <taxon>Eubrachyura</taxon>
        <taxon>Portunoidea</taxon>
        <taxon>Portunidae</taxon>
        <taxon>Portuninae</taxon>
        <taxon>Scylla</taxon>
    </lineage>
</organism>